<dbReference type="OrthoDB" id="2130750at2759"/>
<keyword evidence="6" id="KW-0206">Cytoskeleton</keyword>
<dbReference type="EMBL" id="JABAYA010000043">
    <property type="protein sequence ID" value="KAF7728112.1"/>
    <property type="molecule type" value="Genomic_DNA"/>
</dbReference>
<dbReference type="SMART" id="SM01052">
    <property type="entry name" value="CAP_GLY"/>
    <property type="match status" value="1"/>
</dbReference>
<evidence type="ECO:0000256" key="4">
    <source>
        <dbReference type="ARBA" id="ARBA00022737"/>
    </source>
</evidence>
<evidence type="ECO:0000259" key="9">
    <source>
        <dbReference type="PROSITE" id="PS50245"/>
    </source>
</evidence>
<name>A0A8H7BV01_9FUNG</name>
<feature type="compositionally biased region" description="Low complexity" evidence="8">
    <location>
        <begin position="832"/>
        <end position="845"/>
    </location>
</feature>
<feature type="region of interest" description="Disordered" evidence="8">
    <location>
        <begin position="1"/>
        <end position="125"/>
    </location>
</feature>
<dbReference type="PROSITE" id="PS50245">
    <property type="entry name" value="CAP_GLY_2"/>
    <property type="match status" value="1"/>
</dbReference>
<dbReference type="GO" id="GO:0005874">
    <property type="term" value="C:microtubule"/>
    <property type="evidence" value="ECO:0007669"/>
    <property type="project" value="UniProtKB-KW"/>
</dbReference>
<keyword evidence="11" id="KW-1185">Reference proteome</keyword>
<feature type="compositionally biased region" description="Polar residues" evidence="8">
    <location>
        <begin position="212"/>
        <end position="240"/>
    </location>
</feature>
<dbReference type="PANTHER" id="PTHR18916">
    <property type="entry name" value="DYNACTIN 1-RELATED MICROTUBULE-BINDING"/>
    <property type="match status" value="1"/>
</dbReference>
<feature type="compositionally biased region" description="Polar residues" evidence="8">
    <location>
        <begin position="60"/>
        <end position="77"/>
    </location>
</feature>
<feature type="coiled-coil region" evidence="7">
    <location>
        <begin position="679"/>
        <end position="770"/>
    </location>
</feature>
<feature type="compositionally biased region" description="Low complexity" evidence="8">
    <location>
        <begin position="241"/>
        <end position="257"/>
    </location>
</feature>
<organism evidence="10 11">
    <name type="scientific">Apophysomyces ossiformis</name>
    <dbReference type="NCBI Taxonomy" id="679940"/>
    <lineage>
        <taxon>Eukaryota</taxon>
        <taxon>Fungi</taxon>
        <taxon>Fungi incertae sedis</taxon>
        <taxon>Mucoromycota</taxon>
        <taxon>Mucoromycotina</taxon>
        <taxon>Mucoromycetes</taxon>
        <taxon>Mucorales</taxon>
        <taxon>Mucorineae</taxon>
        <taxon>Mucoraceae</taxon>
        <taxon>Apophysomyces</taxon>
    </lineage>
</organism>
<evidence type="ECO:0000313" key="10">
    <source>
        <dbReference type="EMBL" id="KAF7728112.1"/>
    </source>
</evidence>
<protein>
    <recommendedName>
        <fullName evidence="9">CAP-Gly domain-containing protein</fullName>
    </recommendedName>
</protein>
<dbReference type="InterPro" id="IPR036859">
    <property type="entry name" value="CAP-Gly_dom_sf"/>
</dbReference>
<evidence type="ECO:0000256" key="2">
    <source>
        <dbReference type="ARBA" id="ARBA00022490"/>
    </source>
</evidence>
<feature type="domain" description="CAP-Gly" evidence="9">
    <location>
        <begin position="148"/>
        <end position="191"/>
    </location>
</feature>
<dbReference type="Proteomes" id="UP000605846">
    <property type="component" value="Unassembled WGS sequence"/>
</dbReference>
<keyword evidence="2" id="KW-0963">Cytoplasm</keyword>
<keyword evidence="5 7" id="KW-0175">Coiled coil</keyword>
<evidence type="ECO:0000256" key="8">
    <source>
        <dbReference type="SAM" id="MobiDB-lite"/>
    </source>
</evidence>
<evidence type="ECO:0000256" key="7">
    <source>
        <dbReference type="SAM" id="Coils"/>
    </source>
</evidence>
<feature type="coiled-coil region" evidence="7">
    <location>
        <begin position="334"/>
        <end position="636"/>
    </location>
</feature>
<feature type="compositionally biased region" description="Low complexity" evidence="8">
    <location>
        <begin position="78"/>
        <end position="117"/>
    </location>
</feature>
<sequence>MSRIARPAHAGGIAVVSIPTSPRSKVPAKKSRFSSTSTSDELDVTGPSTDAPKVQRRSLKTANSPQRSPNLSRPNNATITRSSTSSTEELSEPESVSRFSASSKTSTPRSSLTRSPTQKSSNTVPQLTVGKRVAVPSLSVIGTLRFVGETKFKPGLWTGIELDLVGTGKNDGCVQGVRYFSCPPQTGLFILASKVVPLQDDNGADDSHQAKEQTLNTIKPTATKSTRVTQMSHGPTPTRNPSTVLLKPSSSKLTSTVRSPERTTGRRSIKKAATRGPSESRAELDEVALTNLPEEIQLPHKSDVATELPQINLSLQQLASIEQAPADKTNDIALQDVCDLLEKTQREKEQLTQQMNGKEAAWERLVSTKESYALLVEEKEEALVRLQRELDEERQKCKTLQETVASKEEMLAKNAKDDIQEEQYQRRIEKLEALVEDLQTKATESAEARENALREHAGQVDRMRREIADGEELAGTLEKECEDLRKAGLEAISAYEASVVQLKRQKAELEEEKSREIERLNSVIAELKRKNEAFIYDDEYDEIDHDEEWSDQRRRLEEQLELATTELDHERLQLRSMKAEMDSLRKEIARLQQSTATSDEHYASLEAKLEKEVQDNRRLMEEADAAFEAQARAEDENYQMKMARVKIEEELSAALHKIATLETHIRNTSSGSTNSSKNMSQADDDLYALESRIELIENEKHALQQELERLQDSNKQMEQECLRLMDEMLAMEKAGAVPDGNDERGLRGEVEKLKQEVVQYQQKYAELELSKRTEVSQLSKDLAELETLVESKVFGQGDLEEALEKERKRVKILEEQLAEKNDHFQPSSPLHSISPKVSSSRSGKSAVTTTDKQDDHKYCEICEVYGHDVISCTALVTEADMEQDQDELRLYCENCEEYGFHNTERCPNQNETF</sequence>
<keyword evidence="4" id="KW-0677">Repeat</keyword>
<comment type="subcellular location">
    <subcellularLocation>
        <location evidence="1">Cytoplasm</location>
        <location evidence="1">Cytoskeleton</location>
    </subcellularLocation>
</comment>
<keyword evidence="3" id="KW-0493">Microtubule</keyword>
<evidence type="ECO:0000256" key="6">
    <source>
        <dbReference type="ARBA" id="ARBA00023212"/>
    </source>
</evidence>
<dbReference type="Pfam" id="PF16641">
    <property type="entry name" value="CLIP1_ZNF"/>
    <property type="match status" value="2"/>
</dbReference>
<comment type="caution">
    <text evidence="10">The sequence shown here is derived from an EMBL/GenBank/DDBJ whole genome shotgun (WGS) entry which is preliminary data.</text>
</comment>
<dbReference type="PROSITE" id="PS00845">
    <property type="entry name" value="CAP_GLY_1"/>
    <property type="match status" value="1"/>
</dbReference>
<dbReference type="Gene3D" id="2.30.30.190">
    <property type="entry name" value="CAP Gly-rich-like domain"/>
    <property type="match status" value="1"/>
</dbReference>
<proteinExistence type="predicted"/>
<dbReference type="SUPFAM" id="SSF74924">
    <property type="entry name" value="Cap-Gly domain"/>
    <property type="match status" value="1"/>
</dbReference>
<evidence type="ECO:0000256" key="5">
    <source>
        <dbReference type="ARBA" id="ARBA00023054"/>
    </source>
</evidence>
<evidence type="ECO:0000256" key="1">
    <source>
        <dbReference type="ARBA" id="ARBA00004245"/>
    </source>
</evidence>
<dbReference type="AlphaFoldDB" id="A0A8H7BV01"/>
<dbReference type="InterPro" id="IPR000938">
    <property type="entry name" value="CAP-Gly_domain"/>
</dbReference>
<feature type="region of interest" description="Disordered" evidence="8">
    <location>
        <begin position="820"/>
        <end position="850"/>
    </location>
</feature>
<accession>A0A8H7BV01</accession>
<reference evidence="10" key="1">
    <citation type="submission" date="2020-01" db="EMBL/GenBank/DDBJ databases">
        <title>Genome Sequencing of Three Apophysomyces-Like Fungal Strains Confirms a Novel Fungal Genus in the Mucoromycota with divergent Burkholderia-like Endosymbiotic Bacteria.</title>
        <authorList>
            <person name="Stajich J.E."/>
            <person name="Macias A.M."/>
            <person name="Carter-House D."/>
            <person name="Lovett B."/>
            <person name="Kasson L.R."/>
            <person name="Berry K."/>
            <person name="Grigoriev I."/>
            <person name="Chang Y."/>
            <person name="Spatafora J."/>
            <person name="Kasson M.T."/>
        </authorList>
    </citation>
    <scope>NUCLEOTIDE SEQUENCE</scope>
    <source>
        <strain evidence="10">NRRL A-21654</strain>
    </source>
</reference>
<dbReference type="InterPro" id="IPR032108">
    <property type="entry name" value="CLIP1_ZNF"/>
</dbReference>
<gene>
    <name evidence="10" type="ORF">EC973_006627</name>
</gene>
<evidence type="ECO:0000313" key="11">
    <source>
        <dbReference type="Proteomes" id="UP000605846"/>
    </source>
</evidence>
<feature type="region of interest" description="Disordered" evidence="8">
    <location>
        <begin position="202"/>
        <end position="282"/>
    </location>
</feature>
<dbReference type="Pfam" id="PF01302">
    <property type="entry name" value="CAP_GLY"/>
    <property type="match status" value="1"/>
</dbReference>
<evidence type="ECO:0000256" key="3">
    <source>
        <dbReference type="ARBA" id="ARBA00022701"/>
    </source>
</evidence>